<dbReference type="GO" id="GO:0046872">
    <property type="term" value="F:metal ion binding"/>
    <property type="evidence" value="ECO:0007669"/>
    <property type="project" value="UniProtKB-KW"/>
</dbReference>
<name>A0A4R8V4V0_9MICO</name>
<dbReference type="Pfam" id="PF00122">
    <property type="entry name" value="E1-E2_ATPase"/>
    <property type="match status" value="1"/>
</dbReference>
<dbReference type="AlphaFoldDB" id="A0A4R8V4V0"/>
<dbReference type="Proteomes" id="UP000298173">
    <property type="component" value="Unassembled WGS sequence"/>
</dbReference>
<gene>
    <name evidence="4" type="ORF">E3O06_01750</name>
</gene>
<dbReference type="InterPro" id="IPR059000">
    <property type="entry name" value="ATPase_P-type_domA"/>
</dbReference>
<protein>
    <recommendedName>
        <fullName evidence="3">P-type ATPase A domain-containing protein</fullName>
    </recommendedName>
</protein>
<keyword evidence="2" id="KW-0479">Metal-binding</keyword>
<dbReference type="InterPro" id="IPR008250">
    <property type="entry name" value="ATPase_P-typ_transduc_dom_A_sf"/>
</dbReference>
<dbReference type="EMBL" id="SOEY01000006">
    <property type="protein sequence ID" value="TFB76137.1"/>
    <property type="molecule type" value="Genomic_DNA"/>
</dbReference>
<organism evidence="4 5">
    <name type="scientific">Cryobacterium glaciale</name>
    <dbReference type="NCBI Taxonomy" id="1259145"/>
    <lineage>
        <taxon>Bacteria</taxon>
        <taxon>Bacillati</taxon>
        <taxon>Actinomycetota</taxon>
        <taxon>Actinomycetes</taxon>
        <taxon>Micrococcales</taxon>
        <taxon>Microbacteriaceae</taxon>
        <taxon>Cryobacterium</taxon>
    </lineage>
</organism>
<keyword evidence="5" id="KW-1185">Reference proteome</keyword>
<evidence type="ECO:0000313" key="4">
    <source>
        <dbReference type="EMBL" id="TFB76137.1"/>
    </source>
</evidence>
<feature type="domain" description="P-type ATPase A" evidence="3">
    <location>
        <begin position="73"/>
        <end position="150"/>
    </location>
</feature>
<dbReference type="OrthoDB" id="7059309at2"/>
<sequence length="185" mass="19832">MSSRRCFPVVPGLSPPTRIRHRRRPASAIVTLTGGGEVFYEAASILASFVLLGHWLEMRARGGASEAIRTLLELAPSVALVIRDGEPVEVRTGDVLSGDLLLIRPGFKIPVDGTVEDGQSDVDGSMVTGESLPVEKSVGSNVVGATRNTTTHRVEEPSRLTRLARSRESRLQGVKTDLGIVQPVN</sequence>
<evidence type="ECO:0000256" key="2">
    <source>
        <dbReference type="ARBA" id="ARBA00022723"/>
    </source>
</evidence>
<comment type="subcellular location">
    <subcellularLocation>
        <location evidence="1">Membrane</location>
        <topology evidence="1">Multi-pass membrane protein</topology>
    </subcellularLocation>
</comment>
<comment type="caution">
    <text evidence="4">The sequence shown here is derived from an EMBL/GenBank/DDBJ whole genome shotgun (WGS) entry which is preliminary data.</text>
</comment>
<accession>A0A4R8V4V0</accession>
<reference evidence="4 5" key="1">
    <citation type="submission" date="2019-03" db="EMBL/GenBank/DDBJ databases">
        <title>Genomics of glacier-inhabiting Cryobacterium strains.</title>
        <authorList>
            <person name="Liu Q."/>
            <person name="Xin Y.-H."/>
        </authorList>
    </citation>
    <scope>NUCLEOTIDE SEQUENCE [LARGE SCALE GENOMIC DNA]</scope>
    <source>
        <strain evidence="4 5">HLT2-23</strain>
    </source>
</reference>
<dbReference type="SUPFAM" id="SSF81653">
    <property type="entry name" value="Calcium ATPase, transduction domain A"/>
    <property type="match status" value="1"/>
</dbReference>
<dbReference type="PANTHER" id="PTHR46594">
    <property type="entry name" value="P-TYPE CATION-TRANSPORTING ATPASE"/>
    <property type="match status" value="1"/>
</dbReference>
<dbReference type="PANTHER" id="PTHR46594:SF4">
    <property type="entry name" value="P-TYPE CATION-TRANSPORTING ATPASE"/>
    <property type="match status" value="1"/>
</dbReference>
<evidence type="ECO:0000256" key="1">
    <source>
        <dbReference type="ARBA" id="ARBA00004141"/>
    </source>
</evidence>
<proteinExistence type="predicted"/>
<evidence type="ECO:0000313" key="5">
    <source>
        <dbReference type="Proteomes" id="UP000298173"/>
    </source>
</evidence>
<evidence type="ECO:0000259" key="3">
    <source>
        <dbReference type="Pfam" id="PF00122"/>
    </source>
</evidence>
<dbReference type="Gene3D" id="2.70.150.10">
    <property type="entry name" value="Calcium-transporting ATPase, cytoplasmic transduction domain A"/>
    <property type="match status" value="1"/>
</dbReference>